<dbReference type="EMBL" id="QFQP01000026">
    <property type="protein sequence ID" value="PZR08253.1"/>
    <property type="molecule type" value="Genomic_DNA"/>
</dbReference>
<sequence length="72" mass="7648">MGLGTGEIIMLVAILLIVFSASRMGALGNALGRFVYSFKKASQGDGFVDVKPVRSIEKGTVEGEVVNDPPRH</sequence>
<dbReference type="GO" id="GO:0016020">
    <property type="term" value="C:membrane"/>
    <property type="evidence" value="ECO:0007669"/>
    <property type="project" value="UniProtKB-ARBA"/>
</dbReference>
<dbReference type="Pfam" id="PF02416">
    <property type="entry name" value="TatA_B_E"/>
    <property type="match status" value="1"/>
</dbReference>
<dbReference type="Gene3D" id="1.20.5.3310">
    <property type="match status" value="1"/>
</dbReference>
<gene>
    <name evidence="8" type="ORF">DI536_25455</name>
</gene>
<dbReference type="Proteomes" id="UP000249061">
    <property type="component" value="Unassembled WGS sequence"/>
</dbReference>
<evidence type="ECO:0000256" key="6">
    <source>
        <dbReference type="ARBA" id="ARBA00023010"/>
    </source>
</evidence>
<comment type="subcellular location">
    <subcellularLocation>
        <location evidence="1">Membrane</location>
        <topology evidence="1">Single-pass membrane protein</topology>
    </subcellularLocation>
</comment>
<evidence type="ECO:0000313" key="8">
    <source>
        <dbReference type="EMBL" id="PZR08253.1"/>
    </source>
</evidence>
<comment type="caution">
    <text evidence="8">The sequence shown here is derived from an EMBL/GenBank/DDBJ whole genome shotgun (WGS) entry which is preliminary data.</text>
</comment>
<evidence type="ECO:0000313" key="9">
    <source>
        <dbReference type="Proteomes" id="UP000249061"/>
    </source>
</evidence>
<keyword evidence="4" id="KW-0653">Protein transport</keyword>
<keyword evidence="5" id="KW-1133">Transmembrane helix</keyword>
<keyword evidence="2" id="KW-0813">Transport</keyword>
<keyword evidence="6" id="KW-0811">Translocation</keyword>
<protein>
    <recommendedName>
        <fullName evidence="10">Sec-independent protein translocase protein TatA</fullName>
    </recommendedName>
</protein>
<evidence type="ECO:0008006" key="10">
    <source>
        <dbReference type="Google" id="ProtNLM"/>
    </source>
</evidence>
<dbReference type="InterPro" id="IPR003369">
    <property type="entry name" value="TatA/B/E"/>
</dbReference>
<evidence type="ECO:0000256" key="1">
    <source>
        <dbReference type="ARBA" id="ARBA00004167"/>
    </source>
</evidence>
<dbReference type="GO" id="GO:0015031">
    <property type="term" value="P:protein transport"/>
    <property type="evidence" value="ECO:0007669"/>
    <property type="project" value="UniProtKB-KW"/>
</dbReference>
<accession>A0A2W5T5M1</accession>
<evidence type="ECO:0000256" key="7">
    <source>
        <dbReference type="ARBA" id="ARBA00023136"/>
    </source>
</evidence>
<dbReference type="AlphaFoldDB" id="A0A2W5T5M1"/>
<keyword evidence="3" id="KW-0812">Transmembrane</keyword>
<evidence type="ECO:0000256" key="4">
    <source>
        <dbReference type="ARBA" id="ARBA00022927"/>
    </source>
</evidence>
<evidence type="ECO:0000256" key="3">
    <source>
        <dbReference type="ARBA" id="ARBA00022692"/>
    </source>
</evidence>
<reference evidence="8 9" key="1">
    <citation type="submission" date="2017-08" db="EMBL/GenBank/DDBJ databases">
        <title>Infants hospitalized years apart are colonized by the same room-sourced microbial strains.</title>
        <authorList>
            <person name="Brooks B."/>
            <person name="Olm M.R."/>
            <person name="Firek B.A."/>
            <person name="Baker R."/>
            <person name="Thomas B.C."/>
            <person name="Morowitz M.J."/>
            <person name="Banfield J.F."/>
        </authorList>
    </citation>
    <scope>NUCLEOTIDE SEQUENCE [LARGE SCALE GENOMIC DNA]</scope>
    <source>
        <strain evidence="8">S2_003_000_R2_14</strain>
    </source>
</reference>
<evidence type="ECO:0000256" key="2">
    <source>
        <dbReference type="ARBA" id="ARBA00022448"/>
    </source>
</evidence>
<proteinExistence type="predicted"/>
<name>A0A2W5T5M1_9BACT</name>
<organism evidence="8 9">
    <name type="scientific">Archangium gephyra</name>
    <dbReference type="NCBI Taxonomy" id="48"/>
    <lineage>
        <taxon>Bacteria</taxon>
        <taxon>Pseudomonadati</taxon>
        <taxon>Myxococcota</taxon>
        <taxon>Myxococcia</taxon>
        <taxon>Myxococcales</taxon>
        <taxon>Cystobacterineae</taxon>
        <taxon>Archangiaceae</taxon>
        <taxon>Archangium</taxon>
    </lineage>
</organism>
<evidence type="ECO:0000256" key="5">
    <source>
        <dbReference type="ARBA" id="ARBA00022989"/>
    </source>
</evidence>
<keyword evidence="7" id="KW-0472">Membrane</keyword>